<dbReference type="Proteomes" id="UP000887229">
    <property type="component" value="Unassembled WGS sequence"/>
</dbReference>
<reference evidence="2" key="1">
    <citation type="journal article" date="2021" name="IMA Fungus">
        <title>Genomic characterization of three marine fungi, including Emericellopsis atlantica sp. nov. with signatures of a generalist lifestyle and marine biomass degradation.</title>
        <authorList>
            <person name="Hagestad O.C."/>
            <person name="Hou L."/>
            <person name="Andersen J.H."/>
            <person name="Hansen E.H."/>
            <person name="Altermark B."/>
            <person name="Li C."/>
            <person name="Kuhnert E."/>
            <person name="Cox R.J."/>
            <person name="Crous P.W."/>
            <person name="Spatafora J.W."/>
            <person name="Lail K."/>
            <person name="Amirebrahimi M."/>
            <person name="Lipzen A."/>
            <person name="Pangilinan J."/>
            <person name="Andreopoulos W."/>
            <person name="Hayes R.D."/>
            <person name="Ng V."/>
            <person name="Grigoriev I.V."/>
            <person name="Jackson S.A."/>
            <person name="Sutton T.D.S."/>
            <person name="Dobson A.D.W."/>
            <person name="Rama T."/>
        </authorList>
    </citation>
    <scope>NUCLEOTIDE SEQUENCE</scope>
    <source>
        <strain evidence="2">TS7</strain>
    </source>
</reference>
<dbReference type="RefSeq" id="XP_046120447.1">
    <property type="nucleotide sequence ID" value="XM_046263040.1"/>
</dbReference>
<name>A0A9P7ZQN2_9HYPO</name>
<evidence type="ECO:0000313" key="2">
    <source>
        <dbReference type="EMBL" id="KAG9256523.1"/>
    </source>
</evidence>
<keyword evidence="1" id="KW-0472">Membrane</keyword>
<keyword evidence="1" id="KW-0812">Transmembrane</keyword>
<dbReference type="GeneID" id="70293943"/>
<feature type="transmembrane region" description="Helical" evidence="1">
    <location>
        <begin position="62"/>
        <end position="83"/>
    </location>
</feature>
<evidence type="ECO:0000256" key="1">
    <source>
        <dbReference type="SAM" id="Phobius"/>
    </source>
</evidence>
<protein>
    <submittedName>
        <fullName evidence="2">Uncharacterized protein</fullName>
    </submittedName>
</protein>
<organism evidence="2 3">
    <name type="scientific">Emericellopsis atlantica</name>
    <dbReference type="NCBI Taxonomy" id="2614577"/>
    <lineage>
        <taxon>Eukaryota</taxon>
        <taxon>Fungi</taxon>
        <taxon>Dikarya</taxon>
        <taxon>Ascomycota</taxon>
        <taxon>Pezizomycotina</taxon>
        <taxon>Sordariomycetes</taxon>
        <taxon>Hypocreomycetidae</taxon>
        <taxon>Hypocreales</taxon>
        <taxon>Bionectriaceae</taxon>
        <taxon>Emericellopsis</taxon>
    </lineage>
</organism>
<sequence length="169" mass="18656">MYTPSTKKTSQSPVCGNHCGGTMAFNPGALLGSLIVSLSSWLIVGVFAYIRTPSSGTHMDFNGFLTISFMQIPNFYALIGVIHQCSCHPNLPFNHTAAGIASILGCFTTIAFCIATSEWRTTSQHKFLIMGSVYVSWGLEWYFKPLAACLRWLEQSTYPRQRLDVASSR</sequence>
<evidence type="ECO:0000313" key="3">
    <source>
        <dbReference type="Proteomes" id="UP000887229"/>
    </source>
</evidence>
<keyword evidence="3" id="KW-1185">Reference proteome</keyword>
<gene>
    <name evidence="2" type="ORF">F5Z01DRAFT_648579</name>
</gene>
<proteinExistence type="predicted"/>
<dbReference type="AlphaFoldDB" id="A0A9P7ZQN2"/>
<accession>A0A9P7ZQN2</accession>
<dbReference type="EMBL" id="MU251247">
    <property type="protein sequence ID" value="KAG9256523.1"/>
    <property type="molecule type" value="Genomic_DNA"/>
</dbReference>
<keyword evidence="1" id="KW-1133">Transmembrane helix</keyword>
<comment type="caution">
    <text evidence="2">The sequence shown here is derived from an EMBL/GenBank/DDBJ whole genome shotgun (WGS) entry which is preliminary data.</text>
</comment>
<feature type="transmembrane region" description="Helical" evidence="1">
    <location>
        <begin position="95"/>
        <end position="115"/>
    </location>
</feature>
<feature type="transmembrane region" description="Helical" evidence="1">
    <location>
        <begin position="30"/>
        <end position="50"/>
    </location>
</feature>